<comment type="subcellular location">
    <subcellularLocation>
        <location evidence="1">Endomembrane system</location>
        <topology evidence="1">Multi-pass membrane protein</topology>
    </subcellularLocation>
</comment>
<evidence type="ECO:0000256" key="8">
    <source>
        <dbReference type="ARBA" id="ARBA00023136"/>
    </source>
</evidence>
<evidence type="ECO:0000313" key="10">
    <source>
        <dbReference type="EMBL" id="AES91172.2"/>
    </source>
</evidence>
<keyword evidence="5 9" id="KW-0812">Transmembrane</keyword>
<dbReference type="FunFam" id="1.20.1280.290:FF:000001">
    <property type="entry name" value="Bidirectional sugar transporter SWEET"/>
    <property type="match status" value="1"/>
</dbReference>
<dbReference type="SMR" id="G7JPU3"/>
<feature type="transmembrane region" description="Helical" evidence="9">
    <location>
        <begin position="171"/>
        <end position="193"/>
    </location>
</feature>
<keyword evidence="3 9" id="KW-0813">Transport</keyword>
<accession>A0A0C3X4K0</accession>
<organism evidence="10 12">
    <name type="scientific">Medicago truncatula</name>
    <name type="common">Barrel medic</name>
    <name type="synonym">Medicago tribuloides</name>
    <dbReference type="NCBI Taxonomy" id="3880"/>
    <lineage>
        <taxon>Eukaryota</taxon>
        <taxon>Viridiplantae</taxon>
        <taxon>Streptophyta</taxon>
        <taxon>Embryophyta</taxon>
        <taxon>Tracheophyta</taxon>
        <taxon>Spermatophyta</taxon>
        <taxon>Magnoliopsida</taxon>
        <taxon>eudicotyledons</taxon>
        <taxon>Gunneridae</taxon>
        <taxon>Pentapetalae</taxon>
        <taxon>rosids</taxon>
        <taxon>fabids</taxon>
        <taxon>Fabales</taxon>
        <taxon>Fabaceae</taxon>
        <taxon>Papilionoideae</taxon>
        <taxon>50 kb inversion clade</taxon>
        <taxon>NPAAA clade</taxon>
        <taxon>Hologalegina</taxon>
        <taxon>IRL clade</taxon>
        <taxon>Trifolieae</taxon>
        <taxon>Medicago</taxon>
    </lineage>
</organism>
<evidence type="ECO:0000256" key="5">
    <source>
        <dbReference type="ARBA" id="ARBA00022692"/>
    </source>
</evidence>
<dbReference type="InterPro" id="IPR047664">
    <property type="entry name" value="SWEET"/>
</dbReference>
<feature type="transmembrane region" description="Helical" evidence="9">
    <location>
        <begin position="78"/>
        <end position="100"/>
    </location>
</feature>
<feature type="transmembrane region" description="Helical" evidence="9">
    <location>
        <begin position="199"/>
        <end position="220"/>
    </location>
</feature>
<comment type="function">
    <text evidence="9">Mediates both low-affinity uptake and efflux of sugar across the membrane.</text>
</comment>
<name>G7JPU3_MEDTR</name>
<feature type="transmembrane region" description="Helical" evidence="9">
    <location>
        <begin position="109"/>
        <end position="132"/>
    </location>
</feature>
<keyword evidence="7 9" id="KW-1133">Transmembrane helix</keyword>
<dbReference type="Gene3D" id="1.20.1280.290">
    <property type="match status" value="2"/>
</dbReference>
<feature type="transmembrane region" description="Helical" evidence="9">
    <location>
        <begin position="138"/>
        <end position="159"/>
    </location>
</feature>
<dbReference type="HOGENOM" id="CLU_048643_1_0_1"/>
<reference evidence="10 12" key="1">
    <citation type="journal article" date="2011" name="Nature">
        <title>The Medicago genome provides insight into the evolution of rhizobial symbioses.</title>
        <authorList>
            <person name="Young N.D."/>
            <person name="Debelle F."/>
            <person name="Oldroyd G.E."/>
            <person name="Geurts R."/>
            <person name="Cannon S.B."/>
            <person name="Udvardi M.K."/>
            <person name="Benedito V.A."/>
            <person name="Mayer K.F."/>
            <person name="Gouzy J."/>
            <person name="Schoof H."/>
            <person name="Van de Peer Y."/>
            <person name="Proost S."/>
            <person name="Cook D.R."/>
            <person name="Meyers B.C."/>
            <person name="Spannagl M."/>
            <person name="Cheung F."/>
            <person name="De Mita S."/>
            <person name="Krishnakumar V."/>
            <person name="Gundlach H."/>
            <person name="Zhou S."/>
            <person name="Mudge J."/>
            <person name="Bharti A.K."/>
            <person name="Murray J.D."/>
            <person name="Naoumkina M.A."/>
            <person name="Rosen B."/>
            <person name="Silverstein K.A."/>
            <person name="Tang H."/>
            <person name="Rombauts S."/>
            <person name="Zhao P.X."/>
            <person name="Zhou P."/>
            <person name="Barbe V."/>
            <person name="Bardou P."/>
            <person name="Bechner M."/>
            <person name="Bellec A."/>
            <person name="Berger A."/>
            <person name="Berges H."/>
            <person name="Bidwell S."/>
            <person name="Bisseling T."/>
            <person name="Choisne N."/>
            <person name="Couloux A."/>
            <person name="Denny R."/>
            <person name="Deshpande S."/>
            <person name="Dai X."/>
            <person name="Doyle J.J."/>
            <person name="Dudez A.M."/>
            <person name="Farmer A.D."/>
            <person name="Fouteau S."/>
            <person name="Franken C."/>
            <person name="Gibelin C."/>
            <person name="Gish J."/>
            <person name="Goldstein S."/>
            <person name="Gonzalez A.J."/>
            <person name="Green P.J."/>
            <person name="Hallab A."/>
            <person name="Hartog M."/>
            <person name="Hua A."/>
            <person name="Humphray S.J."/>
            <person name="Jeong D.H."/>
            <person name="Jing Y."/>
            <person name="Jocker A."/>
            <person name="Kenton S.M."/>
            <person name="Kim D.J."/>
            <person name="Klee K."/>
            <person name="Lai H."/>
            <person name="Lang C."/>
            <person name="Lin S."/>
            <person name="Macmil S.L."/>
            <person name="Magdelenat G."/>
            <person name="Matthews L."/>
            <person name="McCorrison J."/>
            <person name="Monaghan E.L."/>
            <person name="Mun J.H."/>
            <person name="Najar F.Z."/>
            <person name="Nicholson C."/>
            <person name="Noirot C."/>
            <person name="O'Bleness M."/>
            <person name="Paule C.R."/>
            <person name="Poulain J."/>
            <person name="Prion F."/>
            <person name="Qin B."/>
            <person name="Qu C."/>
            <person name="Retzel E.F."/>
            <person name="Riddle C."/>
            <person name="Sallet E."/>
            <person name="Samain S."/>
            <person name="Samson N."/>
            <person name="Sanders I."/>
            <person name="Saurat O."/>
            <person name="Scarpelli C."/>
            <person name="Schiex T."/>
            <person name="Segurens B."/>
            <person name="Severin A.J."/>
            <person name="Sherrier D.J."/>
            <person name="Shi R."/>
            <person name="Sims S."/>
            <person name="Singer S.R."/>
            <person name="Sinharoy S."/>
            <person name="Sterck L."/>
            <person name="Viollet A."/>
            <person name="Wang B.B."/>
            <person name="Wang K."/>
            <person name="Wang M."/>
            <person name="Wang X."/>
            <person name="Warfsmann J."/>
            <person name="Weissenbach J."/>
            <person name="White D.D."/>
            <person name="White J.D."/>
            <person name="Wiley G.B."/>
            <person name="Wincker P."/>
            <person name="Xing Y."/>
            <person name="Yang L."/>
            <person name="Yao Z."/>
            <person name="Ying F."/>
            <person name="Zhai J."/>
            <person name="Zhou L."/>
            <person name="Zuber A."/>
            <person name="Denarie J."/>
            <person name="Dixon R.A."/>
            <person name="May G.D."/>
            <person name="Schwartz D.C."/>
            <person name="Rogers J."/>
            <person name="Quetier F."/>
            <person name="Town C.D."/>
            <person name="Roe B.A."/>
        </authorList>
    </citation>
    <scope>NUCLEOTIDE SEQUENCE [LARGE SCALE GENOMIC DNA]</scope>
    <source>
        <strain evidence="10">A17</strain>
        <strain evidence="11 12">cv. Jemalong A17</strain>
    </source>
</reference>
<dbReference type="GO" id="GO:0008643">
    <property type="term" value="P:carbohydrate transport"/>
    <property type="evidence" value="ECO:0000318"/>
    <property type="project" value="GO_Central"/>
</dbReference>
<dbReference type="PANTHER" id="PTHR10791">
    <property type="entry name" value="RAG1-ACTIVATING PROTEIN 1"/>
    <property type="match status" value="1"/>
</dbReference>
<proteinExistence type="inferred from homology"/>
<dbReference type="GO" id="GO:0012505">
    <property type="term" value="C:endomembrane system"/>
    <property type="evidence" value="ECO:0007669"/>
    <property type="project" value="UniProtKB-SubCell"/>
</dbReference>
<evidence type="ECO:0000256" key="6">
    <source>
        <dbReference type="ARBA" id="ARBA00022737"/>
    </source>
</evidence>
<dbReference type="FunFam" id="1.20.1280.290:FF:000002">
    <property type="entry name" value="Bidirectional sugar transporter SWEET"/>
    <property type="match status" value="1"/>
</dbReference>
<dbReference type="eggNOG" id="KOG1623">
    <property type="taxonomic scope" value="Eukaryota"/>
</dbReference>
<keyword evidence="6" id="KW-0677">Repeat</keyword>
<keyword evidence="4 9" id="KW-0762">Sugar transport</keyword>
<dbReference type="PaxDb" id="3880-AES91172"/>
<gene>
    <name evidence="10" type="ordered locus">MTR_4g106990</name>
</gene>
<evidence type="ECO:0000256" key="2">
    <source>
        <dbReference type="ARBA" id="ARBA00007809"/>
    </source>
</evidence>
<protein>
    <recommendedName>
        <fullName evidence="9">Bidirectional sugar transporter SWEET</fullName>
    </recommendedName>
</protein>
<keyword evidence="12" id="KW-1185">Reference proteome</keyword>
<accession>G7JPU3</accession>
<dbReference type="EnsemblPlants" id="AES91172">
    <property type="protein sequence ID" value="AES91172"/>
    <property type="gene ID" value="MTR_4g106990"/>
</dbReference>
<evidence type="ECO:0000313" key="12">
    <source>
        <dbReference type="Proteomes" id="UP000002051"/>
    </source>
</evidence>
<dbReference type="Proteomes" id="UP000002051">
    <property type="component" value="Chromosome 4"/>
</dbReference>
<dbReference type="PANTHER" id="PTHR10791:SF159">
    <property type="entry name" value="BIDIRECTIONAL SUGAR TRANSPORTER SWEET5"/>
    <property type="match status" value="1"/>
</dbReference>
<dbReference type="GO" id="GO:0016020">
    <property type="term" value="C:membrane"/>
    <property type="evidence" value="ECO:0000318"/>
    <property type="project" value="GO_Central"/>
</dbReference>
<evidence type="ECO:0000256" key="7">
    <source>
        <dbReference type="ARBA" id="ARBA00022989"/>
    </source>
</evidence>
<evidence type="ECO:0000256" key="1">
    <source>
        <dbReference type="ARBA" id="ARBA00004127"/>
    </source>
</evidence>
<comment type="similarity">
    <text evidence="2 9">Belongs to the SWEET sugar transporter family.</text>
</comment>
<sequence length="238" mass="27318">MARMQVRRSALHTCCGQELKHHPNLDKCPNTYLWPTFIKICKAKSVQDFKPDPYVVTILNCAMWSFYGMPFISKSNTLVLTINGFGFFIEIIYTSIFFVYSNGSKRKKILLALLAEVVFLVLVVFIVMYFVTNLKERRFIVGVICIIFNILMYFSPLTVMRQVIRSKSVKYMPFLLSLANFANGLIWTTYALLRWDPFVVIPNGLGALSGLAQLILYAVYYRTTKWDDDAPPSSVNNV</sequence>
<feature type="transmembrane region" description="Helical" evidence="9">
    <location>
        <begin position="54"/>
        <end position="72"/>
    </location>
</feature>
<evidence type="ECO:0000256" key="3">
    <source>
        <dbReference type="ARBA" id="ARBA00022448"/>
    </source>
</evidence>
<reference evidence="11" key="3">
    <citation type="submission" date="2015-04" db="UniProtKB">
        <authorList>
            <consortium name="EnsemblPlants"/>
        </authorList>
    </citation>
    <scope>IDENTIFICATION</scope>
    <source>
        <strain evidence="11">cv. Jemalong A17</strain>
    </source>
</reference>
<dbReference type="InterPro" id="IPR004316">
    <property type="entry name" value="SWEET_rpt"/>
</dbReference>
<dbReference type="GO" id="GO:0051119">
    <property type="term" value="F:sugar transmembrane transporter activity"/>
    <property type="evidence" value="ECO:0000318"/>
    <property type="project" value="GO_Central"/>
</dbReference>
<evidence type="ECO:0000313" key="11">
    <source>
        <dbReference type="EnsemblPlants" id="AES91172"/>
    </source>
</evidence>
<reference evidence="10 12" key="2">
    <citation type="journal article" date="2014" name="BMC Genomics">
        <title>An improved genome release (version Mt4.0) for the model legume Medicago truncatula.</title>
        <authorList>
            <person name="Tang H."/>
            <person name="Krishnakumar V."/>
            <person name="Bidwell S."/>
            <person name="Rosen B."/>
            <person name="Chan A."/>
            <person name="Zhou S."/>
            <person name="Gentzbittel L."/>
            <person name="Childs K.L."/>
            <person name="Yandell M."/>
            <person name="Gundlach H."/>
            <person name="Mayer K.F."/>
            <person name="Schwartz D.C."/>
            <person name="Town C.D."/>
        </authorList>
    </citation>
    <scope>GENOME REANNOTATION</scope>
    <source>
        <strain evidence="11 12">cv. Jemalong A17</strain>
    </source>
</reference>
<dbReference type="EMBL" id="CM001220">
    <property type="protein sequence ID" value="AES91172.2"/>
    <property type="molecule type" value="Genomic_DNA"/>
</dbReference>
<evidence type="ECO:0000256" key="4">
    <source>
        <dbReference type="ARBA" id="ARBA00022597"/>
    </source>
</evidence>
<evidence type="ECO:0000256" key="9">
    <source>
        <dbReference type="RuleBase" id="RU910715"/>
    </source>
</evidence>
<keyword evidence="8 9" id="KW-0472">Membrane</keyword>
<dbReference type="GO" id="GO:0051260">
    <property type="term" value="P:protein homooligomerization"/>
    <property type="evidence" value="ECO:0007669"/>
    <property type="project" value="UniProtKB-ARBA"/>
</dbReference>
<dbReference type="Pfam" id="PF03083">
    <property type="entry name" value="MtN3_slv"/>
    <property type="match status" value="2"/>
</dbReference>
<comment type="caution">
    <text evidence="9">Lacks conserved residue(s) required for the propagation of feature annotation.</text>
</comment>
<dbReference type="AlphaFoldDB" id="G7JPU3"/>